<proteinExistence type="inferred from homology"/>
<evidence type="ECO:0000313" key="9">
    <source>
        <dbReference type="EMBL" id="CCG81734.1"/>
    </source>
</evidence>
<dbReference type="InterPro" id="IPR037212">
    <property type="entry name" value="Med7/Med21-like"/>
</dbReference>
<dbReference type="InterPro" id="IPR009244">
    <property type="entry name" value="Mediatior_Med7"/>
</dbReference>
<dbReference type="EMBL" id="CAHR02000056">
    <property type="protein sequence ID" value="CCG81734.1"/>
    <property type="molecule type" value="Genomic_DNA"/>
</dbReference>
<comment type="similarity">
    <text evidence="2 8">Belongs to the Mediator complex subunit 7 family.</text>
</comment>
<evidence type="ECO:0000256" key="2">
    <source>
        <dbReference type="ARBA" id="ARBA00009994"/>
    </source>
</evidence>
<protein>
    <recommendedName>
        <fullName evidence="3 8">Mediator of RNA polymerase II transcription subunit 7</fullName>
    </recommendedName>
</protein>
<comment type="caution">
    <text evidence="9">The sequence shown here is derived from an EMBL/GenBank/DDBJ whole genome shotgun (WGS) entry which is preliminary data.</text>
</comment>
<dbReference type="OrthoDB" id="10253553at2759"/>
<evidence type="ECO:0000256" key="3">
    <source>
        <dbReference type="ARBA" id="ARBA00020631"/>
    </source>
</evidence>
<comment type="function">
    <text evidence="8">Component of the Mediator complex, a coactivator involved in the regulated transcription of nearly all RNA polymerase II-dependent genes. Mediator functions as a bridge to convey information from gene-specific regulatory proteins to the basal RNA polymerase II transcription machinery.</text>
</comment>
<organism evidence="9 10">
    <name type="scientific">Taphrina deformans (strain PYCC 5710 / ATCC 11124 / CBS 356.35 / IMI 108563 / JCM 9778 / NBRC 8474)</name>
    <name type="common">Peach leaf curl fungus</name>
    <name type="synonym">Lalaria deformans</name>
    <dbReference type="NCBI Taxonomy" id="1097556"/>
    <lineage>
        <taxon>Eukaryota</taxon>
        <taxon>Fungi</taxon>
        <taxon>Dikarya</taxon>
        <taxon>Ascomycota</taxon>
        <taxon>Taphrinomycotina</taxon>
        <taxon>Taphrinomycetes</taxon>
        <taxon>Taphrinales</taxon>
        <taxon>Taphrinaceae</taxon>
        <taxon>Taphrina</taxon>
    </lineage>
</organism>
<keyword evidence="10" id="KW-1185">Reference proteome</keyword>
<dbReference type="GO" id="GO:0016592">
    <property type="term" value="C:mediator complex"/>
    <property type="evidence" value="ECO:0007669"/>
    <property type="project" value="InterPro"/>
</dbReference>
<dbReference type="eggNOG" id="KOG0570">
    <property type="taxonomic scope" value="Eukaryota"/>
</dbReference>
<gene>
    <name evidence="9" type="ORF">TAPDE_001574</name>
</gene>
<evidence type="ECO:0000256" key="4">
    <source>
        <dbReference type="ARBA" id="ARBA00023015"/>
    </source>
</evidence>
<dbReference type="STRING" id="1097556.R4X872"/>
<evidence type="ECO:0000256" key="8">
    <source>
        <dbReference type="RuleBase" id="RU364060"/>
    </source>
</evidence>
<accession>R4X872</accession>
<dbReference type="Gene3D" id="6.10.140.200">
    <property type="match status" value="1"/>
</dbReference>
<comment type="subcellular location">
    <subcellularLocation>
        <location evidence="1 8">Nucleus</location>
    </subcellularLocation>
</comment>
<dbReference type="Proteomes" id="UP000013776">
    <property type="component" value="Unassembled WGS sequence"/>
</dbReference>
<evidence type="ECO:0000256" key="1">
    <source>
        <dbReference type="ARBA" id="ARBA00004123"/>
    </source>
</evidence>
<dbReference type="AlphaFoldDB" id="R4X872"/>
<sequence length="224" mass="25382">MSEESGLSSAFPPPPKEFELFTNANLEAYRQDPASVGDLVARAMQPPDTPTKAYSVFGATWQIEDKLPTLQDSGLEQLYPDGYDLVLELKKLSRSLMLNYLELITIMSIAPEQFPGKVEHLRLIMINMHHLINSYRPHQTRESLIVVMEQQIARRTRETEDIELVTSTAREQIAKYQTLESQIGYDAEMSTNTNGTLAEPHQSNSLARTVDQDLHLFDMLTTIV</sequence>
<keyword evidence="7 8" id="KW-0539">Nucleus</keyword>
<keyword evidence="4 8" id="KW-0805">Transcription regulation</keyword>
<dbReference type="GO" id="GO:0070847">
    <property type="term" value="C:core mediator complex"/>
    <property type="evidence" value="ECO:0007669"/>
    <property type="project" value="TreeGrafter"/>
</dbReference>
<keyword evidence="6 8" id="KW-0804">Transcription</keyword>
<dbReference type="GO" id="GO:0006357">
    <property type="term" value="P:regulation of transcription by RNA polymerase II"/>
    <property type="evidence" value="ECO:0007669"/>
    <property type="project" value="InterPro"/>
</dbReference>
<dbReference type="InterPro" id="IPR044888">
    <property type="entry name" value="Mediatior_Med7_sf"/>
</dbReference>
<dbReference type="SUPFAM" id="SSF140718">
    <property type="entry name" value="Mediator hinge subcomplex-like"/>
    <property type="match status" value="1"/>
</dbReference>
<evidence type="ECO:0000256" key="5">
    <source>
        <dbReference type="ARBA" id="ARBA00023159"/>
    </source>
</evidence>
<dbReference type="PANTHER" id="PTHR21428:SF11">
    <property type="entry name" value="MEDIATOR OF RNA POLYMERASE II TRANSCRIPTION SUBUNIT 7"/>
    <property type="match status" value="1"/>
</dbReference>
<dbReference type="GO" id="GO:0003712">
    <property type="term" value="F:transcription coregulator activity"/>
    <property type="evidence" value="ECO:0007669"/>
    <property type="project" value="InterPro"/>
</dbReference>
<evidence type="ECO:0000256" key="6">
    <source>
        <dbReference type="ARBA" id="ARBA00023163"/>
    </source>
</evidence>
<comment type="subunit">
    <text evidence="8">Component of the Mediator complex.</text>
</comment>
<name>R4X872_TAPDE</name>
<evidence type="ECO:0000256" key="7">
    <source>
        <dbReference type="ARBA" id="ARBA00023242"/>
    </source>
</evidence>
<keyword evidence="5 8" id="KW-0010">Activator</keyword>
<dbReference type="PANTHER" id="PTHR21428">
    <property type="entry name" value="MEDIATOR OF RNA POLYMERASE II TRANSCRIPTION SUBUNIT 7"/>
    <property type="match status" value="1"/>
</dbReference>
<reference evidence="9 10" key="1">
    <citation type="journal article" date="2013" name="MBio">
        <title>Genome sequencing of the plant pathogen Taphrina deformans, the causal agent of peach leaf curl.</title>
        <authorList>
            <person name="Cisse O.H."/>
            <person name="Almeida J.M.G.C.F."/>
            <person name="Fonseca A."/>
            <person name="Kumar A.A."/>
            <person name="Salojaervi J."/>
            <person name="Overmyer K."/>
            <person name="Hauser P.M."/>
            <person name="Pagni M."/>
        </authorList>
    </citation>
    <scope>NUCLEOTIDE SEQUENCE [LARGE SCALE GENOMIC DNA]</scope>
    <source>
        <strain evidence="10">PYCC 5710 / ATCC 11124 / CBS 356.35 / IMI 108563 / JCM 9778 / NBRC 8474</strain>
    </source>
</reference>
<evidence type="ECO:0000313" key="10">
    <source>
        <dbReference type="Proteomes" id="UP000013776"/>
    </source>
</evidence>
<dbReference type="Pfam" id="PF05983">
    <property type="entry name" value="Med7"/>
    <property type="match status" value="1"/>
</dbReference>